<dbReference type="Proteomes" id="UP001279734">
    <property type="component" value="Unassembled WGS sequence"/>
</dbReference>
<feature type="compositionally biased region" description="Polar residues" evidence="7">
    <location>
        <begin position="568"/>
        <end position="579"/>
    </location>
</feature>
<name>A0AAD3RYG6_NEPGR</name>
<feature type="compositionally biased region" description="Polar residues" evidence="7">
    <location>
        <begin position="1454"/>
        <end position="1478"/>
    </location>
</feature>
<evidence type="ECO:0000256" key="7">
    <source>
        <dbReference type="SAM" id="MobiDB-lite"/>
    </source>
</evidence>
<dbReference type="InterPro" id="IPR003891">
    <property type="entry name" value="Initiation_fac_eIF4g_MI"/>
</dbReference>
<dbReference type="PANTHER" id="PTHR23253">
    <property type="entry name" value="EUKARYOTIC TRANSLATION INITIATION FACTOR 4 GAMMA"/>
    <property type="match status" value="1"/>
</dbReference>
<evidence type="ECO:0000313" key="9">
    <source>
        <dbReference type="EMBL" id="GMH00650.1"/>
    </source>
</evidence>
<keyword evidence="2" id="KW-0396">Initiation factor</keyword>
<protein>
    <recommendedName>
        <fullName evidence="5">Eukaryotic translation initiation factor 4G</fullName>
    </recommendedName>
    <alternativeName>
        <fullName evidence="6">Protein synthesis initiation factor 4G</fullName>
    </alternativeName>
</protein>
<feature type="compositionally biased region" description="Polar residues" evidence="7">
    <location>
        <begin position="183"/>
        <end position="193"/>
    </location>
</feature>
<feature type="compositionally biased region" description="Polar residues" evidence="7">
    <location>
        <begin position="650"/>
        <end position="668"/>
    </location>
</feature>
<feature type="compositionally biased region" description="Basic and acidic residues" evidence="7">
    <location>
        <begin position="1596"/>
        <end position="1607"/>
    </location>
</feature>
<keyword evidence="4" id="KW-0648">Protein biosynthesis</keyword>
<feature type="region of interest" description="Disordered" evidence="7">
    <location>
        <begin position="1593"/>
        <end position="1656"/>
    </location>
</feature>
<dbReference type="EMBL" id="BSYO01000002">
    <property type="protein sequence ID" value="GMH00650.1"/>
    <property type="molecule type" value="Genomic_DNA"/>
</dbReference>
<feature type="compositionally biased region" description="Basic and acidic residues" evidence="7">
    <location>
        <begin position="1630"/>
        <end position="1640"/>
    </location>
</feature>
<dbReference type="Pfam" id="PF02854">
    <property type="entry name" value="MIF4G"/>
    <property type="match status" value="1"/>
</dbReference>
<evidence type="ECO:0000256" key="5">
    <source>
        <dbReference type="ARBA" id="ARBA00067320"/>
    </source>
</evidence>
<evidence type="ECO:0000256" key="2">
    <source>
        <dbReference type="ARBA" id="ARBA00022540"/>
    </source>
</evidence>
<feature type="compositionally biased region" description="Polar residues" evidence="7">
    <location>
        <begin position="117"/>
        <end position="127"/>
    </location>
</feature>
<feature type="region of interest" description="Disordered" evidence="7">
    <location>
        <begin position="484"/>
        <end position="673"/>
    </location>
</feature>
<evidence type="ECO:0000313" key="10">
    <source>
        <dbReference type="Proteomes" id="UP001279734"/>
    </source>
</evidence>
<evidence type="ECO:0000256" key="1">
    <source>
        <dbReference type="ARBA" id="ARBA00005775"/>
    </source>
</evidence>
<feature type="region of interest" description="Disordered" evidence="7">
    <location>
        <begin position="1"/>
        <end position="79"/>
    </location>
</feature>
<feature type="region of interest" description="Disordered" evidence="7">
    <location>
        <begin position="1553"/>
        <end position="1577"/>
    </location>
</feature>
<dbReference type="SMART" id="SM00543">
    <property type="entry name" value="MIF4G"/>
    <property type="match status" value="1"/>
</dbReference>
<dbReference type="Gene3D" id="1.25.40.180">
    <property type="match status" value="2"/>
</dbReference>
<feature type="compositionally biased region" description="Polar residues" evidence="7">
    <location>
        <begin position="951"/>
        <end position="965"/>
    </location>
</feature>
<dbReference type="GO" id="GO:0003729">
    <property type="term" value="F:mRNA binding"/>
    <property type="evidence" value="ECO:0007669"/>
    <property type="project" value="TreeGrafter"/>
</dbReference>
<dbReference type="PANTHER" id="PTHR23253:SF9">
    <property type="entry name" value="EUKARYOTIC TRANSLATION INITIATION FACTOR 4 GAMMA 2"/>
    <property type="match status" value="1"/>
</dbReference>
<dbReference type="SMART" id="SM00544">
    <property type="entry name" value="MA3"/>
    <property type="match status" value="1"/>
</dbReference>
<feature type="compositionally biased region" description="Low complexity" evidence="7">
    <location>
        <begin position="247"/>
        <end position="260"/>
    </location>
</feature>
<feature type="compositionally biased region" description="Polar residues" evidence="7">
    <location>
        <begin position="52"/>
        <end position="79"/>
    </location>
</feature>
<evidence type="ECO:0000259" key="8">
    <source>
        <dbReference type="PROSITE" id="PS51366"/>
    </source>
</evidence>
<reference evidence="9" key="1">
    <citation type="submission" date="2023-05" db="EMBL/GenBank/DDBJ databases">
        <title>Nepenthes gracilis genome sequencing.</title>
        <authorList>
            <person name="Fukushima K."/>
        </authorList>
    </citation>
    <scope>NUCLEOTIDE SEQUENCE</scope>
    <source>
        <strain evidence="9">SING2019-196</strain>
    </source>
</reference>
<feature type="region of interest" description="Disordered" evidence="7">
    <location>
        <begin position="1431"/>
        <end position="1493"/>
    </location>
</feature>
<feature type="compositionally biased region" description="Basic and acidic residues" evidence="7">
    <location>
        <begin position="194"/>
        <end position="204"/>
    </location>
</feature>
<evidence type="ECO:0000256" key="4">
    <source>
        <dbReference type="ARBA" id="ARBA00022917"/>
    </source>
</evidence>
<feature type="compositionally biased region" description="Low complexity" evidence="7">
    <location>
        <begin position="18"/>
        <end position="27"/>
    </location>
</feature>
<feature type="domain" description="MI" evidence="8">
    <location>
        <begin position="1670"/>
        <end position="1794"/>
    </location>
</feature>
<dbReference type="FunFam" id="1.25.40.180:FF:000024">
    <property type="entry name" value="Eukaryotic translation initiation factor 4G"/>
    <property type="match status" value="1"/>
</dbReference>
<dbReference type="GO" id="GO:0003743">
    <property type="term" value="F:translation initiation factor activity"/>
    <property type="evidence" value="ECO:0007669"/>
    <property type="project" value="UniProtKB-KW"/>
</dbReference>
<feature type="compositionally biased region" description="Basic and acidic residues" evidence="7">
    <location>
        <begin position="1085"/>
        <end position="1100"/>
    </location>
</feature>
<dbReference type="InterPro" id="IPR003890">
    <property type="entry name" value="MIF4G-like_typ-3"/>
</dbReference>
<feature type="compositionally biased region" description="Gly residues" evidence="7">
    <location>
        <begin position="33"/>
        <end position="45"/>
    </location>
</feature>
<comment type="similarity">
    <text evidence="1">Belongs to the eukaryotic initiation factor 4G family.</text>
</comment>
<evidence type="ECO:0000256" key="6">
    <source>
        <dbReference type="ARBA" id="ARBA00075135"/>
    </source>
</evidence>
<feature type="region of interest" description="Disordered" evidence="7">
    <location>
        <begin position="983"/>
        <end position="1015"/>
    </location>
</feature>
<dbReference type="SUPFAM" id="SSF48371">
    <property type="entry name" value="ARM repeat"/>
    <property type="match status" value="2"/>
</dbReference>
<keyword evidence="3" id="KW-0810">Translation regulation</keyword>
<evidence type="ECO:0000256" key="3">
    <source>
        <dbReference type="ARBA" id="ARBA00022845"/>
    </source>
</evidence>
<feature type="compositionally biased region" description="Polar residues" evidence="7">
    <location>
        <begin position="1556"/>
        <end position="1572"/>
    </location>
</feature>
<accession>A0AAD3RYG6</accession>
<feature type="compositionally biased region" description="Basic and acidic residues" evidence="7">
    <location>
        <begin position="622"/>
        <end position="637"/>
    </location>
</feature>
<feature type="region of interest" description="Disordered" evidence="7">
    <location>
        <begin position="1071"/>
        <end position="1106"/>
    </location>
</feature>
<feature type="compositionally biased region" description="Basic and acidic residues" evidence="7">
    <location>
        <begin position="1435"/>
        <end position="1452"/>
    </location>
</feature>
<dbReference type="PROSITE" id="PS51366">
    <property type="entry name" value="MI"/>
    <property type="match status" value="1"/>
</dbReference>
<feature type="region of interest" description="Disordered" evidence="7">
    <location>
        <begin position="403"/>
        <end position="429"/>
    </location>
</feature>
<feature type="region of interest" description="Disordered" evidence="7">
    <location>
        <begin position="1303"/>
        <end position="1322"/>
    </location>
</feature>
<feature type="compositionally biased region" description="Basic and acidic residues" evidence="7">
    <location>
        <begin position="1313"/>
        <end position="1322"/>
    </location>
</feature>
<comment type="caution">
    <text evidence="9">The sequence shown here is derived from an EMBL/GenBank/DDBJ whole genome shotgun (WGS) entry which is preliminary data.</text>
</comment>
<proteinExistence type="inferred from homology"/>
<feature type="region of interest" description="Disordered" evidence="7">
    <location>
        <begin position="92"/>
        <end position="260"/>
    </location>
</feature>
<dbReference type="InterPro" id="IPR016024">
    <property type="entry name" value="ARM-type_fold"/>
</dbReference>
<dbReference type="Pfam" id="PF02847">
    <property type="entry name" value="MA3"/>
    <property type="match status" value="1"/>
</dbReference>
<feature type="compositionally biased region" description="Polar residues" evidence="7">
    <location>
        <begin position="519"/>
        <end position="528"/>
    </location>
</feature>
<feature type="compositionally biased region" description="Polar residues" evidence="7">
    <location>
        <begin position="136"/>
        <end position="147"/>
    </location>
</feature>
<gene>
    <name evidence="9" type="ORF">Nepgr_002489</name>
</gene>
<sequence length="1858" mass="202099">MSLNQSRSDKNDSQYRKSGTSRSGSSGPQRTFTGGGGKGGGGGGTTAPPLATHSSALSSNRSYKKTNNAQGGHSWATVGSLNTLDSNAATAARAIQNGTHAQPPLHGASDAPATAAVSKQTDTSAQKSIPPIPRAPSSQSSTMTSDPTVPKTPRKAPGDAARGFPLQFGSITPGFMNGMQVPARTSSAPPNLNEQKRDQARRDSLTTVPAFPIPLPSKPQLPKKDAAPVDQTATGSTTDSKGKKDSQVSSVSPVTQSQKPSVLPAAGISMPMHFHQQLVPMQFGTPNPQVQSQSMQGASIQVPMPISLQMGNAPQVQQQVFVQSIQHHLMPPPGIMHQGQGLGYNPQMGPQLSHQLGTMGLNVPPQFTQQQTGGSGSTRKTLKITHPETHEELRLEKRVDVYTDGGSLGSRPHHSLPPQSQPLPTYTPTHPIGYYANSYGAGHPFFPPPSSLPLTNAQLNSSSQAPRFKYPVSQAQQNISLINPSAPNSLSISRGGTSAYGTGEMPNVDHPRDAHSITAPAQSTSLQVTIKPPAGSGGERVIDSTSTGKGDSPKLLKLTGSLDVGKNSEMSSENCSVQSKPGFEQSKESLPSDAPERPTPEAASFIPRSAPGEPLSVVSNVDVRREETVLRLESNKEHQKKQGKKEHSQPSHQVDGQSNSSSSPQTVNGIDGSKIGLGLFEPVEAKTKQALSGASESEAYVSPSDVSGSVDDFLERVTCDSNEIHGSGSIVDTARKDDLPLQGSLREAVGPGEPGEKDLQGWMKPDNNDLKNIPASKSLKAAEVVEKTEQGTDTGVMDTYQCDDQSTTCQVEADRRLVETSTADQVLSTVADGCNVLTSDASLNRIDSMSSSEDDMKSGMSDRETATVHANLLESNSRQEVEVIEITRPTSSSDLVSSSNSTFVDPNKARNIVPKGRRKRKEILQKADAAGITSDLYMAYKGPEEKKETAITAQNTERTSDSDVTQVPPCINCDDATTKKKIEPSKEEVDDWEDAADISTPKLESWSNEEQGGLAHSSEAGMAKKYSRDFLLTFFDQCIDLPEGFEITSDIADVFIHPNVNASRAIDRECPSPGRIVDRQSGVPRVDRHGSGMIDADRWSKLPGPFPSGRDMGPDLGYGGNMIGFRPGQGSTYGVLRNPRAQAPVQHAGGILSGPMQSLGSQGGLQRNKSDTDRWLRGANFQKGLMPPPQTPLQVMHKAEKKYEVGKVSDEEQAKQRQIKAILNKLTPQNFEKLFEQVKDINMDNAVTLSGVISQIFDKALTEPTFCEMYADFCCHLASEVTNLRRLLLNNCQEEFERGVREQEEANYADGEGEAKQTEEEREERRLKARRRMLGNIRLIGELYKKKMLPEKIMHECINRLLGQYQNPEEEDVEALCKLMSTIGEMMDQSKAKKRMDAYFDIMMTLSNNMNLSSRVRFMLKDAIDLRRNKWQQRRKVEGPKKIEEVHRDAAQERQAQASRLTRAPSMNSSMRRGQSQDFGPRGSTLPSSPVAQIGGALRGLPVQFHGYSARDARLEERSAFENRTVSMPLPQRPLGVDSITLGPQGGLARGMSIRGQPSASSVPLADTSSGHGDTRRMISGLNGYSSVSEHAAYNSREELHPRHPPERFAGPAAYDQSSCPELSSGYVNRDQRNPDRNYDCPKPTSPPFQSQGVHPVQNISSEKVWPEERLRDLSIAAIKEFYCAKNEREVVLCIKDLNAPRFHPSLISIWVTDSFERKDMERDMLAKLLVNLSKPHDGMFTPLQLIEGFESVLTNLEDTVNDAPKAAEFLGKIFAKVITEKVVSLREVGRLIRDGGEEPGRLREVGLAADVLGSILEIIKSDKGESTLNEICTTSNLQLEDFRPPDPLKSKKLELFI</sequence>
<dbReference type="GO" id="GO:0006417">
    <property type="term" value="P:regulation of translation"/>
    <property type="evidence" value="ECO:0007669"/>
    <property type="project" value="UniProtKB-KW"/>
</dbReference>
<dbReference type="FunFam" id="1.25.40.180:FF:000034">
    <property type="entry name" value="Eukaryotic translation initiation factor 4G"/>
    <property type="match status" value="1"/>
</dbReference>
<keyword evidence="10" id="KW-1185">Reference proteome</keyword>
<feature type="compositionally biased region" description="Polar residues" evidence="7">
    <location>
        <begin position="484"/>
        <end position="500"/>
    </location>
</feature>
<feature type="region of interest" description="Disordered" evidence="7">
    <location>
        <begin position="950"/>
        <end position="970"/>
    </location>
</feature>
<dbReference type="GO" id="GO:0016281">
    <property type="term" value="C:eukaryotic translation initiation factor 4F complex"/>
    <property type="evidence" value="ECO:0007669"/>
    <property type="project" value="TreeGrafter"/>
</dbReference>
<organism evidence="9 10">
    <name type="scientific">Nepenthes gracilis</name>
    <name type="common">Slender pitcher plant</name>
    <dbReference type="NCBI Taxonomy" id="150966"/>
    <lineage>
        <taxon>Eukaryota</taxon>
        <taxon>Viridiplantae</taxon>
        <taxon>Streptophyta</taxon>
        <taxon>Embryophyta</taxon>
        <taxon>Tracheophyta</taxon>
        <taxon>Spermatophyta</taxon>
        <taxon>Magnoliopsida</taxon>
        <taxon>eudicotyledons</taxon>
        <taxon>Gunneridae</taxon>
        <taxon>Pentapetalae</taxon>
        <taxon>Caryophyllales</taxon>
        <taxon>Nepenthaceae</taxon>
        <taxon>Nepenthes</taxon>
    </lineage>
</organism>